<accession>A0A7I9XXN0</accession>
<evidence type="ECO:0000313" key="2">
    <source>
        <dbReference type="Proteomes" id="UP000465361"/>
    </source>
</evidence>
<protein>
    <submittedName>
        <fullName evidence="1">Uncharacterized protein</fullName>
    </submittedName>
</protein>
<reference evidence="1 2" key="1">
    <citation type="journal article" date="2019" name="Emerg. Microbes Infect.">
        <title>Comprehensive subspecies identification of 175 nontuberculous mycobacteria species based on 7547 genomic profiles.</title>
        <authorList>
            <person name="Matsumoto Y."/>
            <person name="Kinjo T."/>
            <person name="Motooka D."/>
            <person name="Nabeya D."/>
            <person name="Jung N."/>
            <person name="Uechi K."/>
            <person name="Horii T."/>
            <person name="Iida T."/>
            <person name="Fujita J."/>
            <person name="Nakamura S."/>
        </authorList>
    </citation>
    <scope>NUCLEOTIDE SEQUENCE [LARGE SCALE GENOMIC DNA]</scope>
    <source>
        <strain evidence="1 2">JCM 17322</strain>
    </source>
</reference>
<organism evidence="1 2">
    <name type="scientific">Mycobacterium botniense</name>
    <dbReference type="NCBI Taxonomy" id="84962"/>
    <lineage>
        <taxon>Bacteria</taxon>
        <taxon>Bacillati</taxon>
        <taxon>Actinomycetota</taxon>
        <taxon>Actinomycetes</taxon>
        <taxon>Mycobacteriales</taxon>
        <taxon>Mycobacteriaceae</taxon>
        <taxon>Mycobacterium</taxon>
    </lineage>
</organism>
<proteinExistence type="predicted"/>
<dbReference type="Proteomes" id="UP000465361">
    <property type="component" value="Unassembled WGS sequence"/>
</dbReference>
<comment type="caution">
    <text evidence="1">The sequence shown here is derived from an EMBL/GenBank/DDBJ whole genome shotgun (WGS) entry which is preliminary data.</text>
</comment>
<gene>
    <name evidence="1" type="ORF">MBOT_18620</name>
</gene>
<dbReference type="EMBL" id="BLKW01000002">
    <property type="protein sequence ID" value="GFG74497.1"/>
    <property type="molecule type" value="Genomic_DNA"/>
</dbReference>
<keyword evidence="2" id="KW-1185">Reference proteome</keyword>
<dbReference type="AlphaFoldDB" id="A0A7I9XXN0"/>
<evidence type="ECO:0000313" key="1">
    <source>
        <dbReference type="EMBL" id="GFG74497.1"/>
    </source>
</evidence>
<sequence>MILVDSKVLTAHLRGIVAVRAWLVSASRSGPLALSAVSIAELNGGTRSICVDIAVTTIQSGWPTISSLQPWM</sequence>
<dbReference type="RefSeq" id="WP_246216649.1">
    <property type="nucleotide sequence ID" value="NZ_BLKW01000002.1"/>
</dbReference>
<name>A0A7I9XXN0_9MYCO</name>